<reference evidence="2" key="1">
    <citation type="submission" date="2020-03" db="EMBL/GenBank/DDBJ databases">
        <title>Hybrid Assembly of Korean Phytophthora infestans isolates.</title>
        <authorList>
            <person name="Prokchorchik M."/>
            <person name="Lee Y."/>
            <person name="Seo J."/>
            <person name="Cho J.-H."/>
            <person name="Park Y.-E."/>
            <person name="Jang D.-C."/>
            <person name="Im J.-S."/>
            <person name="Choi J.-G."/>
            <person name="Park H.-J."/>
            <person name="Lee G.-B."/>
            <person name="Lee Y.-G."/>
            <person name="Hong S.-Y."/>
            <person name="Cho K."/>
            <person name="Sohn K.H."/>
        </authorList>
    </citation>
    <scope>NUCLEOTIDE SEQUENCE</scope>
    <source>
        <strain evidence="2">KR_2_A2</strain>
    </source>
</reference>
<protein>
    <submittedName>
        <fullName evidence="2">Uncharacterized protein</fullName>
    </submittedName>
</protein>
<feature type="region of interest" description="Disordered" evidence="1">
    <location>
        <begin position="150"/>
        <end position="226"/>
    </location>
</feature>
<evidence type="ECO:0000256" key="1">
    <source>
        <dbReference type="SAM" id="MobiDB-lite"/>
    </source>
</evidence>
<feature type="region of interest" description="Disordered" evidence="1">
    <location>
        <begin position="260"/>
        <end position="281"/>
    </location>
</feature>
<feature type="compositionally biased region" description="Polar residues" evidence="1">
    <location>
        <begin position="260"/>
        <end position="273"/>
    </location>
</feature>
<accession>A0A8S9U229</accession>
<organism evidence="2 3">
    <name type="scientific">Phytophthora infestans</name>
    <name type="common">Potato late blight agent</name>
    <name type="synonym">Botrytis infestans</name>
    <dbReference type="NCBI Taxonomy" id="4787"/>
    <lineage>
        <taxon>Eukaryota</taxon>
        <taxon>Sar</taxon>
        <taxon>Stramenopiles</taxon>
        <taxon>Oomycota</taxon>
        <taxon>Peronosporomycetes</taxon>
        <taxon>Peronosporales</taxon>
        <taxon>Peronosporaceae</taxon>
        <taxon>Phytophthora</taxon>
    </lineage>
</organism>
<evidence type="ECO:0000313" key="2">
    <source>
        <dbReference type="EMBL" id="KAF4134323.1"/>
    </source>
</evidence>
<name>A0A8S9U229_PHYIN</name>
<dbReference type="EMBL" id="JAACNO010002301">
    <property type="protein sequence ID" value="KAF4134323.1"/>
    <property type="molecule type" value="Genomic_DNA"/>
</dbReference>
<dbReference type="Proteomes" id="UP000704712">
    <property type="component" value="Unassembled WGS sequence"/>
</dbReference>
<gene>
    <name evidence="2" type="ORF">GN958_ATG16455</name>
</gene>
<sequence>MRRAAAVKGSDHVYYGQVVEAEGDQLSILSDGQQLTAEWKAVSVVAPIVALLLEHIQFDSDEWSAREIEAVENTVLDRVLGQDIVGSNQIPDILEGLIAEANYPSATKVCKWTDPSTGQQTEFSLQHALDFAYYVDGGVKPVPPTVGQAFCCPPQSQSPIGGGDGEEREGSELFDPFIDDDDTPQDQSEPIREGTVQVTTRPERPKRSRQPVSSSDDGVHEAKRRRTAVDQDALIVEKLSDDPELLERFLAIRQANRQSQTVPRTQVSTSSKMIGQPPPRKRVTVASKYAFAPRDDQQEVHERVTSEKHKGKPATIFVKGMVRSEFVKFKALPGVCTRAYDIQFNSGGLSIRHFARLTEDERMSWLESGGSNFGNLSATAEFAAATPASRIEDAVEAARVFLTYCREYCCSELIELVEHIV</sequence>
<comment type="caution">
    <text evidence="2">The sequence shown here is derived from an EMBL/GenBank/DDBJ whole genome shotgun (WGS) entry which is preliminary data.</text>
</comment>
<dbReference type="AlphaFoldDB" id="A0A8S9U229"/>
<evidence type="ECO:0000313" key="3">
    <source>
        <dbReference type="Proteomes" id="UP000704712"/>
    </source>
</evidence>
<proteinExistence type="predicted"/>